<evidence type="ECO:0000259" key="1">
    <source>
        <dbReference type="Pfam" id="PF04471"/>
    </source>
</evidence>
<gene>
    <name evidence="3" type="ORF">ACFP3M_14415</name>
</gene>
<proteinExistence type="predicted"/>
<feature type="domain" description="Restriction endonuclease type IV Mrr" evidence="1">
    <location>
        <begin position="40"/>
        <end position="120"/>
    </location>
</feature>
<dbReference type="EMBL" id="JBHSPW010000005">
    <property type="protein sequence ID" value="MFC5894011.1"/>
    <property type="molecule type" value="Genomic_DNA"/>
</dbReference>
<reference evidence="4" key="1">
    <citation type="journal article" date="2019" name="Int. J. Syst. Evol. Microbiol.">
        <title>The Global Catalogue of Microorganisms (GCM) 10K type strain sequencing project: providing services to taxonomists for standard genome sequencing and annotation.</title>
        <authorList>
            <consortium name="The Broad Institute Genomics Platform"/>
            <consortium name="The Broad Institute Genome Sequencing Center for Infectious Disease"/>
            <person name="Wu L."/>
            <person name="Ma J."/>
        </authorList>
    </citation>
    <scope>NUCLEOTIDE SEQUENCE [LARGE SCALE GENOMIC DNA]</scope>
    <source>
        <strain evidence="4">CGMCC 1.15809</strain>
    </source>
</reference>
<accession>A0ABW1FIT2</accession>
<evidence type="ECO:0000313" key="4">
    <source>
        <dbReference type="Proteomes" id="UP001596241"/>
    </source>
</evidence>
<dbReference type="Pfam" id="PF04471">
    <property type="entry name" value="Mrr_cat"/>
    <property type="match status" value="1"/>
</dbReference>
<name>A0ABW1FIT2_9ACTN</name>
<comment type="caution">
    <text evidence="3">The sequence shown here is derived from an EMBL/GenBank/DDBJ whole genome shotgun (WGS) entry which is preliminary data.</text>
</comment>
<dbReference type="InterPro" id="IPR007560">
    <property type="entry name" value="Restrct_endonuc_IV_Mrr"/>
</dbReference>
<evidence type="ECO:0000259" key="2">
    <source>
        <dbReference type="Pfam" id="PF20282"/>
    </source>
</evidence>
<dbReference type="InterPro" id="IPR046914">
    <property type="entry name" value="ABC-3C_CTD6"/>
</dbReference>
<organism evidence="3 4">
    <name type="scientific">Streptomyces ramulosus</name>
    <dbReference type="NCBI Taxonomy" id="47762"/>
    <lineage>
        <taxon>Bacteria</taxon>
        <taxon>Bacillati</taxon>
        <taxon>Actinomycetota</taxon>
        <taxon>Actinomycetes</taxon>
        <taxon>Kitasatosporales</taxon>
        <taxon>Streptomycetaceae</taxon>
        <taxon>Streptomyces</taxon>
    </lineage>
</organism>
<dbReference type="InterPro" id="IPR011856">
    <property type="entry name" value="tRNA_endonuc-like_dom_sf"/>
</dbReference>
<feature type="domain" description="ABC-three component systems C-terminal" evidence="2">
    <location>
        <begin position="230"/>
        <end position="358"/>
    </location>
</feature>
<keyword evidence="4" id="KW-1185">Reference proteome</keyword>
<sequence length="364" mass="41021">MLDDGDAAANRDKAAKLRLSGAGLHFPSLPSPKKQVFAYDPNEFEEFVEEWVPALNTRYARVERHGGTGDHGVDVAAYLTPQAMEGEWHNYQCKHYGDALTWSKAAPEIRKLFASVVQKRYTLPSRYIFAAPIIGRSLVKQFARPSDTRARFLEELTSTKDTAITSLSSAERESVASLAQSTDFSMFEPVAMDEMLELHKTTRHWADRFAQPLPPRPQIMNPPAEHTPLEARYIQKLLDAYREEWGEGTNTLERVAENEDAQDHLNRQREAFYSAESLRVFARDATPEGHFEAVLDDIHAIVVEVARGRHPSALERLQAVLVTAGQVVLTETILAKQVRPLDRKGVCHHLANDDRLTWRQGGKA</sequence>
<dbReference type="Pfam" id="PF20282">
    <property type="entry name" value="CTD6"/>
    <property type="match status" value="1"/>
</dbReference>
<dbReference type="Proteomes" id="UP001596241">
    <property type="component" value="Unassembled WGS sequence"/>
</dbReference>
<evidence type="ECO:0000313" key="3">
    <source>
        <dbReference type="EMBL" id="MFC5894011.1"/>
    </source>
</evidence>
<dbReference type="Gene3D" id="3.40.1350.10">
    <property type="match status" value="1"/>
</dbReference>
<protein>
    <submittedName>
        <fullName evidence="3">ABC-three component system protein</fullName>
    </submittedName>
</protein>
<dbReference type="RefSeq" id="WP_345092056.1">
    <property type="nucleotide sequence ID" value="NZ_BAAAWG010000019.1"/>
</dbReference>